<dbReference type="EMBL" id="AHKF01000011">
    <property type="protein sequence ID" value="EIA09818.1"/>
    <property type="molecule type" value="Genomic_DNA"/>
</dbReference>
<sequence length="195" mass="20885">MKKLFIIATIVLLSPNLIQAQILDGTLNVTGAPNFTQSTNSVVLEAGLDDTTVGFESAYDATRISFILNPILIIPSSTVCQGNVFRYSVYINTVNAPANVILEAKTTTNSGQRVPAVSAYDTLLIKPLGPRNLTPANGGSYITVPNNASQAIKIMEFVGCMQNIPIQFRIKPSSLCPAGTYNIEINYTVTASLTL</sequence>
<evidence type="ECO:0000313" key="2">
    <source>
        <dbReference type="EMBL" id="EIA09818.1"/>
    </source>
</evidence>
<gene>
    <name evidence="2" type="ORF">HJ01_00915</name>
</gene>
<dbReference type="OrthoDB" id="1445574at2"/>
<accession>H7FP17</accession>
<name>H7FP17_FLAFP</name>
<dbReference type="RefSeq" id="WP_007137092.1">
    <property type="nucleotide sequence ID" value="NZ_AHKF01000011.1"/>
</dbReference>
<dbReference type="STRING" id="1086011.HJ01_00915"/>
<dbReference type="Proteomes" id="UP000005566">
    <property type="component" value="Unassembled WGS sequence"/>
</dbReference>
<keyword evidence="1" id="KW-0732">Signal</keyword>
<feature type="signal peptide" evidence="1">
    <location>
        <begin position="1"/>
        <end position="20"/>
    </location>
</feature>
<feature type="chain" id="PRO_5003610875" evidence="1">
    <location>
        <begin position="21"/>
        <end position="195"/>
    </location>
</feature>
<evidence type="ECO:0000256" key="1">
    <source>
        <dbReference type="SAM" id="SignalP"/>
    </source>
</evidence>
<dbReference type="AlphaFoldDB" id="H7FP17"/>
<proteinExistence type="predicted"/>
<dbReference type="PATRIC" id="fig|1086011.3.peg.899"/>
<organism evidence="2 3">
    <name type="scientific">Flavobacterium frigoris (strain PS1)</name>
    <dbReference type="NCBI Taxonomy" id="1086011"/>
    <lineage>
        <taxon>Bacteria</taxon>
        <taxon>Pseudomonadati</taxon>
        <taxon>Bacteroidota</taxon>
        <taxon>Flavobacteriia</taxon>
        <taxon>Flavobacteriales</taxon>
        <taxon>Flavobacteriaceae</taxon>
        <taxon>Flavobacterium</taxon>
    </lineage>
</organism>
<comment type="caution">
    <text evidence="2">The sequence shown here is derived from an EMBL/GenBank/DDBJ whole genome shotgun (WGS) entry which is preliminary data.</text>
</comment>
<reference evidence="2 3" key="1">
    <citation type="journal article" date="2014" name="Acta Crystallogr. D">
        <title>Structure-based characterization and antifreeze properties of a hyperactive ice-binding protein from the Antarctic bacterium Flavobacterium frigoris PS1.</title>
        <authorList>
            <person name="Do H."/>
            <person name="Kim S.J."/>
            <person name="Kim H.J."/>
            <person name="Lee J.H."/>
        </authorList>
    </citation>
    <scope>NUCLEOTIDE SEQUENCE [LARGE SCALE GENOMIC DNA]</scope>
    <source>
        <strain evidence="2 3">PS1</strain>
    </source>
</reference>
<keyword evidence="3" id="KW-1185">Reference proteome</keyword>
<dbReference type="eggNOG" id="ENOG50340YR">
    <property type="taxonomic scope" value="Bacteria"/>
</dbReference>
<evidence type="ECO:0000313" key="3">
    <source>
        <dbReference type="Proteomes" id="UP000005566"/>
    </source>
</evidence>
<protein>
    <submittedName>
        <fullName evidence="2">Uncharacterized protein</fullName>
    </submittedName>
</protein>